<dbReference type="AlphaFoldDB" id="A0A9Q0ALL9"/>
<feature type="domain" description="Bacterial alpha-L-rhamnosidase N-terminal" evidence="1">
    <location>
        <begin position="46"/>
        <end position="196"/>
    </location>
</feature>
<dbReference type="SUPFAM" id="SSF49785">
    <property type="entry name" value="Galactose-binding domain-like"/>
    <property type="match status" value="1"/>
</dbReference>
<dbReference type="InterPro" id="IPR013737">
    <property type="entry name" value="Bac_rhamnosid_N"/>
</dbReference>
<evidence type="ECO:0000313" key="3">
    <source>
        <dbReference type="EMBL" id="KAI1868970.1"/>
    </source>
</evidence>
<dbReference type="Pfam" id="PF08531">
    <property type="entry name" value="Bac_rhamnosid_N"/>
    <property type="match status" value="1"/>
</dbReference>
<organism evidence="3 4">
    <name type="scientific">Neoarthrinium moseri</name>
    <dbReference type="NCBI Taxonomy" id="1658444"/>
    <lineage>
        <taxon>Eukaryota</taxon>
        <taxon>Fungi</taxon>
        <taxon>Dikarya</taxon>
        <taxon>Ascomycota</taxon>
        <taxon>Pezizomycotina</taxon>
        <taxon>Sordariomycetes</taxon>
        <taxon>Xylariomycetidae</taxon>
        <taxon>Amphisphaeriales</taxon>
        <taxon>Apiosporaceae</taxon>
        <taxon>Neoarthrinium</taxon>
    </lineage>
</organism>
<dbReference type="Gene3D" id="1.50.10.10">
    <property type="match status" value="1"/>
</dbReference>
<protein>
    <recommendedName>
        <fullName evidence="5">Alpha-L-rhamnosidase</fullName>
    </recommendedName>
</protein>
<feature type="domain" description="Alpha-L-rhamnosidase six-hairpin glycosidase" evidence="2">
    <location>
        <begin position="378"/>
        <end position="714"/>
    </location>
</feature>
<dbReference type="Gene3D" id="2.60.120.260">
    <property type="entry name" value="Galactose-binding domain-like"/>
    <property type="match status" value="2"/>
</dbReference>
<evidence type="ECO:0000259" key="1">
    <source>
        <dbReference type="Pfam" id="PF08531"/>
    </source>
</evidence>
<keyword evidence="4" id="KW-1185">Reference proteome</keyword>
<dbReference type="SUPFAM" id="SSF48208">
    <property type="entry name" value="Six-hairpin glycosidases"/>
    <property type="match status" value="1"/>
</dbReference>
<proteinExistence type="predicted"/>
<dbReference type="Pfam" id="PF17389">
    <property type="entry name" value="Bac_rhamnosid6H"/>
    <property type="match status" value="1"/>
</dbReference>
<evidence type="ECO:0000259" key="2">
    <source>
        <dbReference type="Pfam" id="PF17389"/>
    </source>
</evidence>
<dbReference type="GO" id="GO:0003824">
    <property type="term" value="F:catalytic activity"/>
    <property type="evidence" value="ECO:0007669"/>
    <property type="project" value="UniProtKB-ARBA"/>
</dbReference>
<reference evidence="3" key="1">
    <citation type="submission" date="2021-03" db="EMBL/GenBank/DDBJ databases">
        <title>Revisited historic fungal species revealed as producer of novel bioactive compounds through whole genome sequencing and comparative genomics.</title>
        <authorList>
            <person name="Vignolle G.A."/>
            <person name="Hochenegger N."/>
            <person name="Mach R.L."/>
            <person name="Mach-Aigner A.R."/>
            <person name="Javad Rahimi M."/>
            <person name="Salim K.A."/>
            <person name="Chan C.M."/>
            <person name="Lim L.B.L."/>
            <person name="Cai F."/>
            <person name="Druzhinina I.S."/>
            <person name="U'Ren J.M."/>
            <person name="Derntl C."/>
        </authorList>
    </citation>
    <scope>NUCLEOTIDE SEQUENCE</scope>
    <source>
        <strain evidence="3">TUCIM 5799</strain>
    </source>
</reference>
<gene>
    <name evidence="3" type="ORF">JX265_006949</name>
</gene>
<evidence type="ECO:0008006" key="5">
    <source>
        <dbReference type="Google" id="ProtNLM"/>
    </source>
</evidence>
<dbReference type="InterPro" id="IPR008979">
    <property type="entry name" value="Galactose-bd-like_sf"/>
</dbReference>
<dbReference type="InterPro" id="IPR008928">
    <property type="entry name" value="6-hairpin_glycosidase_sf"/>
</dbReference>
<dbReference type="InterPro" id="IPR012341">
    <property type="entry name" value="6hp_glycosidase-like_sf"/>
</dbReference>
<sequence>MAAAQSVFFSSPAKWIWLSDYDDVTLSGQFVLFRKTFSLTAVPTGEALLHVSADTRYRLFLNGQRISFGPCKGYPSHWNYETVDIQPHLQAGRNVLAARVLRFSFVHDGCLSMTRTPFAGLLVHCQFSTKSEEVSLHSDESWKLKKDNATQLVGPSSWDYRLGPPFLNLNEQVDARRGTRNWHTNEYNDDAWQHAVPGLPHRKMSPMLDPRRLFPRTIPTLTENDARFDGVVTCDGAIPQDDWQAMIGGEAVVTIPANTRTWVEVESSILTTGFLDLACEHQGTDEQACSFEILYSECYESPMENFMSRNKGDRTDFRNGRLYGMTDYYTVHGGENHYTPFWFRTFRYVRLTVSTKDAPIVIRSFSYRSTHYPLNIRSTIQTSSALTRKLWDISINTLKNCMHETYEDCPFYEQNQFAMDSRSQILFTYFLSRDDRLARKAMQDFYASRREDGLVETHFPNPGRTINIPTFSLFWVLMVHDHMVYFGDEKLVEYYAGGVDGVLNYFDARINELGLVGKFEPDCWAFVDWVDDWQTPGIGFRGMAVPKCYYSKGSATYHSLVYAYVLLHAADCMVFIGRRDTALTYRRRHQSVLQAIRQHCFDPASGLFLDGPGSTGELSQHTQIFAVLAGLVEGQEAAQLIRRAILEREHLGLAKASFAMGFYLFRAASKAGVYEDCWDTLIQPWKKMIADNLTTWAESESTMRSDCHGWSATPLWEIGTEILGVQHKSQMYVDKMLLMDNGKGHEEGMKNVQIMPRPSLLDDIVADILVGDGDNEVVHIVKHFGNKDIEIRLPSYLNSV</sequence>
<dbReference type="Gene3D" id="2.60.420.10">
    <property type="entry name" value="Maltose phosphorylase, domain 3"/>
    <property type="match status" value="1"/>
</dbReference>
<comment type="caution">
    <text evidence="3">The sequence shown here is derived from an EMBL/GenBank/DDBJ whole genome shotgun (WGS) entry which is preliminary data.</text>
</comment>
<evidence type="ECO:0000313" key="4">
    <source>
        <dbReference type="Proteomes" id="UP000829685"/>
    </source>
</evidence>
<dbReference type="InterPro" id="IPR035396">
    <property type="entry name" value="Bac_rhamnosid6H"/>
</dbReference>
<dbReference type="PANTHER" id="PTHR34987:SF2">
    <property type="entry name" value="B, PUTATIVE (AFU_ORTHOLOGUE AFUA_7G05040)-RELATED"/>
    <property type="match status" value="1"/>
</dbReference>
<dbReference type="PANTHER" id="PTHR34987">
    <property type="entry name" value="C, PUTATIVE (AFU_ORTHOLOGUE AFUA_3G02880)-RELATED"/>
    <property type="match status" value="1"/>
</dbReference>
<name>A0A9Q0ALL9_9PEZI</name>
<dbReference type="Proteomes" id="UP000829685">
    <property type="component" value="Unassembled WGS sequence"/>
</dbReference>
<dbReference type="EMBL" id="JAFIMR010000016">
    <property type="protein sequence ID" value="KAI1868970.1"/>
    <property type="molecule type" value="Genomic_DNA"/>
</dbReference>
<accession>A0A9Q0ALL9</accession>
<dbReference type="GO" id="GO:0005975">
    <property type="term" value="P:carbohydrate metabolic process"/>
    <property type="evidence" value="ECO:0007669"/>
    <property type="project" value="InterPro"/>
</dbReference>